<feature type="compositionally biased region" description="Basic and acidic residues" evidence="1">
    <location>
        <begin position="136"/>
        <end position="150"/>
    </location>
</feature>
<name>A0ABU0N1G7_9FIRM</name>
<evidence type="ECO:0000313" key="3">
    <source>
        <dbReference type="EMBL" id="MDQ0557007.1"/>
    </source>
</evidence>
<organism evidence="3 4">
    <name type="scientific">Paraclostridium ghonii</name>
    <dbReference type="NCBI Taxonomy" id="29358"/>
    <lineage>
        <taxon>Bacteria</taxon>
        <taxon>Bacillati</taxon>
        <taxon>Bacillota</taxon>
        <taxon>Clostridia</taxon>
        <taxon>Peptostreptococcales</taxon>
        <taxon>Peptostreptococcaceae</taxon>
        <taxon>Paraclostridium</taxon>
    </lineage>
</organism>
<sequence>MNKFKKNITLFLTVFIFAITCAFTFSIENSYAASNGNSSSKIEYQVAKGSFKSSSRSFKPSSGSSFKPSSSSSKSSSSYTKQKPSTTKPDSGSFSTKPKPETTINEGSSGKNSSGSTTKPDSGSFSTKPNTNSKSNENDSSKSNNKKYDDYGGSSRKTYIPHTYGRGFFGFGGYNPFRYMGYRMGISPLITDIVMVITILIVLYIIIDFIRNRKNR</sequence>
<evidence type="ECO:0000313" key="4">
    <source>
        <dbReference type="Proteomes" id="UP001232584"/>
    </source>
</evidence>
<keyword evidence="2" id="KW-0472">Membrane</keyword>
<feature type="region of interest" description="Disordered" evidence="1">
    <location>
        <begin position="51"/>
        <end position="155"/>
    </location>
</feature>
<dbReference type="EMBL" id="JAUSWG010000008">
    <property type="protein sequence ID" value="MDQ0557007.1"/>
    <property type="molecule type" value="Genomic_DNA"/>
</dbReference>
<dbReference type="Proteomes" id="UP001232584">
    <property type="component" value="Unassembled WGS sequence"/>
</dbReference>
<keyword evidence="2" id="KW-0812">Transmembrane</keyword>
<evidence type="ECO:0000256" key="1">
    <source>
        <dbReference type="SAM" id="MobiDB-lite"/>
    </source>
</evidence>
<reference evidence="3 4" key="1">
    <citation type="submission" date="2023-07" db="EMBL/GenBank/DDBJ databases">
        <title>Genomic Encyclopedia of Type Strains, Phase IV (KMG-IV): sequencing the most valuable type-strain genomes for metagenomic binning, comparative biology and taxonomic classification.</title>
        <authorList>
            <person name="Goeker M."/>
        </authorList>
    </citation>
    <scope>NUCLEOTIDE SEQUENCE [LARGE SCALE GENOMIC DNA]</scope>
    <source>
        <strain evidence="3 4">DSM 15049</strain>
    </source>
</reference>
<comment type="caution">
    <text evidence="3">The sequence shown here is derived from an EMBL/GenBank/DDBJ whole genome shotgun (WGS) entry which is preliminary data.</text>
</comment>
<feature type="compositionally biased region" description="Polar residues" evidence="1">
    <location>
        <begin position="120"/>
        <end position="131"/>
    </location>
</feature>
<gene>
    <name evidence="3" type="ORF">QOZ92_002125</name>
</gene>
<keyword evidence="4" id="KW-1185">Reference proteome</keyword>
<feature type="transmembrane region" description="Helical" evidence="2">
    <location>
        <begin position="186"/>
        <end position="207"/>
    </location>
</feature>
<accession>A0ABU0N1G7</accession>
<dbReference type="RefSeq" id="WP_307507457.1">
    <property type="nucleotide sequence ID" value="NZ_BAAACE010000019.1"/>
</dbReference>
<feature type="compositionally biased region" description="Polar residues" evidence="1">
    <location>
        <begin position="89"/>
        <end position="106"/>
    </location>
</feature>
<keyword evidence="2" id="KW-1133">Transmembrane helix</keyword>
<feature type="compositionally biased region" description="Low complexity" evidence="1">
    <location>
        <begin position="51"/>
        <end position="88"/>
    </location>
</feature>
<feature type="compositionally biased region" description="Low complexity" evidence="1">
    <location>
        <begin position="107"/>
        <end position="119"/>
    </location>
</feature>
<evidence type="ECO:0000256" key="2">
    <source>
        <dbReference type="SAM" id="Phobius"/>
    </source>
</evidence>
<proteinExistence type="predicted"/>
<protein>
    <submittedName>
        <fullName evidence="3">DNA mismatch repair ATPase MutL</fullName>
    </submittedName>
</protein>